<evidence type="ECO:0000313" key="6">
    <source>
        <dbReference type="Proteomes" id="UP001482620"/>
    </source>
</evidence>
<feature type="domain" description="CCHC-type" evidence="4">
    <location>
        <begin position="8"/>
        <end position="23"/>
    </location>
</feature>
<reference evidence="5 6" key="1">
    <citation type="submission" date="2021-06" db="EMBL/GenBank/DDBJ databases">
        <authorList>
            <person name="Palmer J.M."/>
        </authorList>
    </citation>
    <scope>NUCLEOTIDE SEQUENCE [LARGE SCALE GENOMIC DNA]</scope>
    <source>
        <strain evidence="6">if_2019</strain>
        <tissue evidence="5">Muscle</tissue>
    </source>
</reference>
<organism evidence="5 6">
    <name type="scientific">Ilyodon furcidens</name>
    <name type="common">goldbreast splitfin</name>
    <dbReference type="NCBI Taxonomy" id="33524"/>
    <lineage>
        <taxon>Eukaryota</taxon>
        <taxon>Metazoa</taxon>
        <taxon>Chordata</taxon>
        <taxon>Craniata</taxon>
        <taxon>Vertebrata</taxon>
        <taxon>Euteleostomi</taxon>
        <taxon>Actinopterygii</taxon>
        <taxon>Neopterygii</taxon>
        <taxon>Teleostei</taxon>
        <taxon>Neoteleostei</taxon>
        <taxon>Acanthomorphata</taxon>
        <taxon>Ovalentaria</taxon>
        <taxon>Atherinomorphae</taxon>
        <taxon>Cyprinodontiformes</taxon>
        <taxon>Goodeidae</taxon>
        <taxon>Ilyodon</taxon>
    </lineage>
</organism>
<keyword evidence="2" id="KW-0479">Metal-binding</keyword>
<name>A0ABV0TZB4_9TELE</name>
<keyword evidence="6" id="KW-1185">Reference proteome</keyword>
<sequence>MLTQATACFDCGMLGHQSSLCPSLPFSSNAPSRPQPLFSSCPQLLDRRGRKIELIHNRPICNNFNEGICSFSPCNFLHICSFCRDAHPKFICPPRSSLPRTRQGLKNLFPVISRLLLMFQNWPSSYNPTQIALSLISSSLASLKVFS</sequence>
<evidence type="ECO:0000313" key="5">
    <source>
        <dbReference type="EMBL" id="MEQ2238270.1"/>
    </source>
</evidence>
<gene>
    <name evidence="5" type="ORF">ILYODFUR_031484</name>
</gene>
<feature type="zinc finger region" description="C3H1-type" evidence="2">
    <location>
        <begin position="55"/>
        <end position="81"/>
    </location>
</feature>
<dbReference type="PROSITE" id="PS50158">
    <property type="entry name" value="ZF_CCHC"/>
    <property type="match status" value="1"/>
</dbReference>
<evidence type="ECO:0000256" key="2">
    <source>
        <dbReference type="PROSITE-ProRule" id="PRU00723"/>
    </source>
</evidence>
<evidence type="ECO:0000259" key="3">
    <source>
        <dbReference type="PROSITE" id="PS50103"/>
    </source>
</evidence>
<dbReference type="InterPro" id="IPR001878">
    <property type="entry name" value="Znf_CCHC"/>
</dbReference>
<dbReference type="InterPro" id="IPR000571">
    <property type="entry name" value="Znf_CCCH"/>
</dbReference>
<dbReference type="Proteomes" id="UP001482620">
    <property type="component" value="Unassembled WGS sequence"/>
</dbReference>
<protein>
    <recommendedName>
        <fullName evidence="1">Cleavage and polyadenylation specificity factor subunit 4</fullName>
    </recommendedName>
</protein>
<comment type="caution">
    <text evidence="5">The sequence shown here is derived from an EMBL/GenBank/DDBJ whole genome shotgun (WGS) entry which is preliminary data.</text>
</comment>
<dbReference type="EMBL" id="JAHRIQ010051236">
    <property type="protein sequence ID" value="MEQ2238270.1"/>
    <property type="molecule type" value="Genomic_DNA"/>
</dbReference>
<accession>A0ABV0TZB4</accession>
<evidence type="ECO:0000259" key="4">
    <source>
        <dbReference type="PROSITE" id="PS50158"/>
    </source>
</evidence>
<proteinExistence type="predicted"/>
<feature type="domain" description="C3H1-type" evidence="3">
    <location>
        <begin position="55"/>
        <end position="81"/>
    </location>
</feature>
<evidence type="ECO:0000256" key="1">
    <source>
        <dbReference type="ARBA" id="ARBA00016264"/>
    </source>
</evidence>
<dbReference type="PROSITE" id="PS50103">
    <property type="entry name" value="ZF_C3H1"/>
    <property type="match status" value="1"/>
</dbReference>
<keyword evidence="2" id="KW-0863">Zinc-finger</keyword>
<keyword evidence="2" id="KW-0862">Zinc</keyword>